<evidence type="ECO:0000313" key="2">
    <source>
        <dbReference type="EMBL" id="KAF5329294.1"/>
    </source>
</evidence>
<feature type="transmembrane region" description="Helical" evidence="1">
    <location>
        <begin position="307"/>
        <end position="325"/>
    </location>
</feature>
<keyword evidence="1" id="KW-0472">Membrane</keyword>
<reference evidence="2 3" key="1">
    <citation type="journal article" date="2020" name="ISME J.">
        <title>Uncovering the hidden diversity of litter-decomposition mechanisms in mushroom-forming fungi.</title>
        <authorList>
            <person name="Floudas D."/>
            <person name="Bentzer J."/>
            <person name="Ahren D."/>
            <person name="Johansson T."/>
            <person name="Persson P."/>
            <person name="Tunlid A."/>
        </authorList>
    </citation>
    <scope>NUCLEOTIDE SEQUENCE [LARGE SCALE GENOMIC DNA]</scope>
    <source>
        <strain evidence="2 3">CBS 101986</strain>
    </source>
</reference>
<keyword evidence="1" id="KW-0812">Transmembrane</keyword>
<feature type="transmembrane region" description="Helical" evidence="1">
    <location>
        <begin position="194"/>
        <end position="215"/>
    </location>
</feature>
<proteinExistence type="predicted"/>
<feature type="transmembrane region" description="Helical" evidence="1">
    <location>
        <begin position="105"/>
        <end position="124"/>
    </location>
</feature>
<name>A0A8H5FA38_9AGAR</name>
<feature type="transmembrane region" description="Helical" evidence="1">
    <location>
        <begin position="337"/>
        <end position="357"/>
    </location>
</feature>
<protein>
    <recommendedName>
        <fullName evidence="4">Acyltransferase 3 domain-containing protein</fullName>
    </recommendedName>
</protein>
<feature type="transmembrane region" description="Helical" evidence="1">
    <location>
        <begin position="72"/>
        <end position="93"/>
    </location>
</feature>
<dbReference type="AlphaFoldDB" id="A0A8H5FA38"/>
<keyword evidence="1" id="KW-1133">Transmembrane helix</keyword>
<sequence length="400" mass="44830">MPSERTPLLGSLPAMLGITKQPRAHFLDNLRSILVAILVFQHSAANIINRTYFDESRPPPSSLTPLLVFNEVNTHFLWVSFFLVSGWAARLALEARSDFHFIRKRAVKTVLPAVLYLLVGRWFITRLLQDLGIDIFASPNPEWSAFAQLSGPGPYVLFLAIIELVYLSMRLVVEKYPSISIVRVYSACPGPQGVKFAITVLLTYAAITIITFLNVQLYTFIPSVFYLLHPGDAPGYGAPFTLIVAYLAGIHSHFVKKYLLIKRPWVAWAALIPTVLFAYHPSPILDFVASAYKDAPAHTVDSITSSIYYPLVGFTLPIALFSVSFSTPYTRIRWNGWANHAAPVAYIHLVPVAHNIYLLDRYNIIVHPVIRALVVGAGSLIESWVLVRMVVKFWPLVRTD</sequence>
<organism evidence="2 3">
    <name type="scientific">Psilocybe cf. subviscida</name>
    <dbReference type="NCBI Taxonomy" id="2480587"/>
    <lineage>
        <taxon>Eukaryota</taxon>
        <taxon>Fungi</taxon>
        <taxon>Dikarya</taxon>
        <taxon>Basidiomycota</taxon>
        <taxon>Agaricomycotina</taxon>
        <taxon>Agaricomycetes</taxon>
        <taxon>Agaricomycetidae</taxon>
        <taxon>Agaricales</taxon>
        <taxon>Agaricineae</taxon>
        <taxon>Strophariaceae</taxon>
        <taxon>Psilocybe</taxon>
    </lineage>
</organism>
<feature type="transmembrane region" description="Helical" evidence="1">
    <location>
        <begin position="266"/>
        <end position="287"/>
    </location>
</feature>
<feature type="transmembrane region" description="Helical" evidence="1">
    <location>
        <begin position="155"/>
        <end position="173"/>
    </location>
</feature>
<dbReference type="Proteomes" id="UP000567179">
    <property type="component" value="Unassembled WGS sequence"/>
</dbReference>
<comment type="caution">
    <text evidence="2">The sequence shown here is derived from an EMBL/GenBank/DDBJ whole genome shotgun (WGS) entry which is preliminary data.</text>
</comment>
<evidence type="ECO:0000256" key="1">
    <source>
        <dbReference type="SAM" id="Phobius"/>
    </source>
</evidence>
<dbReference type="OrthoDB" id="4141464at2759"/>
<accession>A0A8H5FA38</accession>
<gene>
    <name evidence="2" type="ORF">D9619_009410</name>
</gene>
<keyword evidence="3" id="KW-1185">Reference proteome</keyword>
<feature type="transmembrane region" description="Helical" evidence="1">
    <location>
        <begin position="369"/>
        <end position="391"/>
    </location>
</feature>
<evidence type="ECO:0008006" key="4">
    <source>
        <dbReference type="Google" id="ProtNLM"/>
    </source>
</evidence>
<evidence type="ECO:0000313" key="3">
    <source>
        <dbReference type="Proteomes" id="UP000567179"/>
    </source>
</evidence>
<feature type="transmembrane region" description="Helical" evidence="1">
    <location>
        <begin position="235"/>
        <end position="254"/>
    </location>
</feature>
<dbReference type="EMBL" id="JAACJJ010000002">
    <property type="protein sequence ID" value="KAF5329294.1"/>
    <property type="molecule type" value="Genomic_DNA"/>
</dbReference>